<protein>
    <recommendedName>
        <fullName evidence="3">F-box domain-containing protein</fullName>
    </recommendedName>
</protein>
<comment type="caution">
    <text evidence="1">The sequence shown here is derived from an EMBL/GenBank/DDBJ whole genome shotgun (WGS) entry which is preliminary data.</text>
</comment>
<evidence type="ECO:0000313" key="2">
    <source>
        <dbReference type="Proteomes" id="UP001212997"/>
    </source>
</evidence>
<dbReference type="EMBL" id="JANAWD010000182">
    <property type="protein sequence ID" value="KAJ3484619.1"/>
    <property type="molecule type" value="Genomic_DNA"/>
</dbReference>
<name>A0AAD5YER1_9APHY</name>
<keyword evidence="2" id="KW-1185">Reference proteome</keyword>
<dbReference type="AlphaFoldDB" id="A0AAD5YER1"/>
<dbReference type="Proteomes" id="UP001212997">
    <property type="component" value="Unassembled WGS sequence"/>
</dbReference>
<evidence type="ECO:0008006" key="3">
    <source>
        <dbReference type="Google" id="ProtNLM"/>
    </source>
</evidence>
<accession>A0AAD5YER1</accession>
<organism evidence="1 2">
    <name type="scientific">Meripilus lineatus</name>
    <dbReference type="NCBI Taxonomy" id="2056292"/>
    <lineage>
        <taxon>Eukaryota</taxon>
        <taxon>Fungi</taxon>
        <taxon>Dikarya</taxon>
        <taxon>Basidiomycota</taxon>
        <taxon>Agaricomycotina</taxon>
        <taxon>Agaricomycetes</taxon>
        <taxon>Polyporales</taxon>
        <taxon>Meripilaceae</taxon>
        <taxon>Meripilus</taxon>
    </lineage>
</organism>
<reference evidence="1" key="1">
    <citation type="submission" date="2022-07" db="EMBL/GenBank/DDBJ databases">
        <title>Genome Sequence of Physisporinus lineatus.</title>
        <authorList>
            <person name="Buettner E."/>
        </authorList>
    </citation>
    <scope>NUCLEOTIDE SEQUENCE</scope>
    <source>
        <strain evidence="1">VT162</strain>
    </source>
</reference>
<sequence length="216" mass="24359">MQNRRIPQDIVDHVIDFLHGDRKTLCNTSTVAKDCVITSRRHLFHKIKVERLRGVFPFDFLAFVETNPHIAIYIKQLRIQGDLDNDAFPKLLAALPNLSVLSIRDWFSPMRKAAGPVERKYPLDYLLLDVVTARGYSNYPNKLGLPIFEGPTVAGVIDGPGDDGPGLLQRDPSCIDATRHSNFLSLFSTIQELDLRLLMDKLAPMATHVQSHSPYL</sequence>
<gene>
    <name evidence="1" type="ORF">NLI96_g5513</name>
</gene>
<evidence type="ECO:0000313" key="1">
    <source>
        <dbReference type="EMBL" id="KAJ3484619.1"/>
    </source>
</evidence>
<proteinExistence type="predicted"/>